<comment type="similarity">
    <text evidence="2">Belongs to the apolipoprotein A1/A4/E family.</text>
</comment>
<evidence type="ECO:0000256" key="6">
    <source>
        <dbReference type="ARBA" id="ARBA00022729"/>
    </source>
</evidence>
<feature type="coiled-coil region" evidence="14">
    <location>
        <begin position="146"/>
        <end position="217"/>
    </location>
</feature>
<sequence>MSCGALGGAGLRSSSTAAHTPLAGRPIKGPGTGASVSHTLSITAPQSVIMKFVVLALTVLLAAGSQARYLQADEAPTQLEHIKAAVMVYLTQVKETAQKALDHLDGTEYEEYKARLSQSLDSLHSYAQTASQSLTPYGESFTSQFLEATKQMRENVMADVEDLRKQLEPKREELQQVLQKHVEEYREKLEPVLQEYVAKHKQEMDALKEKLQPLVEEMREKVQANVEETKSVLLPMVEVVRTKLTQRLEELKTMIAPYAEEYKEQLTKVVSEVREKVSPHTQDLQGKLEPYAEELRTKLAALWETIYQHLSA</sequence>
<evidence type="ECO:0000256" key="15">
    <source>
        <dbReference type="SAM" id="MobiDB-lite"/>
    </source>
</evidence>
<dbReference type="EMBL" id="JAFDVH010000003">
    <property type="protein sequence ID" value="KAG7483966.1"/>
    <property type="molecule type" value="Genomic_DNA"/>
</dbReference>
<feature type="region of interest" description="Disordered" evidence="15">
    <location>
        <begin position="1"/>
        <end position="30"/>
    </location>
</feature>
<dbReference type="OrthoDB" id="8727817at2759"/>
<dbReference type="Proteomes" id="UP001046870">
    <property type="component" value="Chromosome 3"/>
</dbReference>
<organism evidence="16 17">
    <name type="scientific">Megalops atlanticus</name>
    <name type="common">Tarpon</name>
    <name type="synonym">Clupea gigantea</name>
    <dbReference type="NCBI Taxonomy" id="7932"/>
    <lineage>
        <taxon>Eukaryota</taxon>
        <taxon>Metazoa</taxon>
        <taxon>Chordata</taxon>
        <taxon>Craniata</taxon>
        <taxon>Vertebrata</taxon>
        <taxon>Euteleostomi</taxon>
        <taxon>Actinopterygii</taxon>
        <taxon>Neopterygii</taxon>
        <taxon>Teleostei</taxon>
        <taxon>Elopiformes</taxon>
        <taxon>Megalopidae</taxon>
        <taxon>Megalops</taxon>
    </lineage>
</organism>
<keyword evidence="5" id="KW-0153">Cholesterol metabolism</keyword>
<evidence type="ECO:0000256" key="10">
    <source>
        <dbReference type="ARBA" id="ARBA00023098"/>
    </source>
</evidence>
<keyword evidence="8" id="KW-0345">HDL</keyword>
<evidence type="ECO:0000256" key="1">
    <source>
        <dbReference type="ARBA" id="ARBA00004613"/>
    </source>
</evidence>
<proteinExistence type="inferred from homology"/>
<evidence type="ECO:0000256" key="11">
    <source>
        <dbReference type="ARBA" id="ARBA00023166"/>
    </source>
</evidence>
<gene>
    <name evidence="16" type="ORF">MATL_G00043940</name>
</gene>
<keyword evidence="11" id="KW-1207">Sterol metabolism</keyword>
<name>A0A9D3TIG8_MEGAT</name>
<dbReference type="GO" id="GO:0042157">
    <property type="term" value="P:lipoprotein metabolic process"/>
    <property type="evidence" value="ECO:0007669"/>
    <property type="project" value="InterPro"/>
</dbReference>
<evidence type="ECO:0000256" key="2">
    <source>
        <dbReference type="ARBA" id="ARBA00008788"/>
    </source>
</evidence>
<dbReference type="SUPFAM" id="SSF58113">
    <property type="entry name" value="Apolipoprotein A-I"/>
    <property type="match status" value="1"/>
</dbReference>
<keyword evidence="4" id="KW-0964">Secreted</keyword>
<evidence type="ECO:0000256" key="9">
    <source>
        <dbReference type="ARBA" id="ARBA00023055"/>
    </source>
</evidence>
<comment type="caution">
    <text evidence="16">The sequence shown here is derived from an EMBL/GenBank/DDBJ whole genome shotgun (WGS) entry which is preliminary data.</text>
</comment>
<evidence type="ECO:0000256" key="7">
    <source>
        <dbReference type="ARBA" id="ARBA00022737"/>
    </source>
</evidence>
<keyword evidence="9" id="KW-0445">Lipid transport</keyword>
<comment type="subcellular location">
    <subcellularLocation>
        <location evidence="1">Secreted</location>
    </subcellularLocation>
</comment>
<evidence type="ECO:0008006" key="18">
    <source>
        <dbReference type="Google" id="ProtNLM"/>
    </source>
</evidence>
<accession>A0A9D3TIG8</accession>
<evidence type="ECO:0000256" key="3">
    <source>
        <dbReference type="ARBA" id="ARBA00022448"/>
    </source>
</evidence>
<dbReference type="GO" id="GO:1903561">
    <property type="term" value="C:extracellular vesicle"/>
    <property type="evidence" value="ECO:0007669"/>
    <property type="project" value="TreeGrafter"/>
</dbReference>
<evidence type="ECO:0000256" key="14">
    <source>
        <dbReference type="SAM" id="Coils"/>
    </source>
</evidence>
<dbReference type="PANTHER" id="PTHR18976">
    <property type="entry name" value="APOLIPOPROTEIN"/>
    <property type="match status" value="1"/>
</dbReference>
<dbReference type="GO" id="GO:0008203">
    <property type="term" value="P:cholesterol metabolic process"/>
    <property type="evidence" value="ECO:0007669"/>
    <property type="project" value="UniProtKB-KW"/>
</dbReference>
<dbReference type="FunFam" id="1.20.120.20:FF:000007">
    <property type="entry name" value="Apolipoprotein A-IV a"/>
    <property type="match status" value="1"/>
</dbReference>
<dbReference type="GO" id="GO:0033700">
    <property type="term" value="P:phospholipid efflux"/>
    <property type="evidence" value="ECO:0007669"/>
    <property type="project" value="TreeGrafter"/>
</dbReference>
<dbReference type="InterPro" id="IPR050163">
    <property type="entry name" value="Apolipoprotein_A1/A4/E"/>
</dbReference>
<evidence type="ECO:0000256" key="13">
    <source>
        <dbReference type="ARBA" id="ARBA00037506"/>
    </source>
</evidence>
<dbReference type="InterPro" id="IPR000074">
    <property type="entry name" value="ApoA_E"/>
</dbReference>
<dbReference type="GO" id="GO:0055090">
    <property type="term" value="P:acylglycerol homeostasis"/>
    <property type="evidence" value="ECO:0007669"/>
    <property type="project" value="TreeGrafter"/>
</dbReference>
<dbReference type="GO" id="GO:0060228">
    <property type="term" value="F:phosphatidylcholine-sterol O-acyltransferase activator activity"/>
    <property type="evidence" value="ECO:0007669"/>
    <property type="project" value="TreeGrafter"/>
</dbReference>
<dbReference type="GO" id="GO:0120020">
    <property type="term" value="F:cholesterol transfer activity"/>
    <property type="evidence" value="ECO:0007669"/>
    <property type="project" value="TreeGrafter"/>
</dbReference>
<keyword evidence="17" id="KW-1185">Reference proteome</keyword>
<keyword evidence="14" id="KW-0175">Coiled coil</keyword>
<evidence type="ECO:0000256" key="8">
    <source>
        <dbReference type="ARBA" id="ARBA00022850"/>
    </source>
</evidence>
<keyword evidence="12" id="KW-0753">Steroid metabolism</keyword>
<keyword evidence="10" id="KW-0443">Lipid metabolism</keyword>
<keyword evidence="7" id="KW-0677">Repeat</keyword>
<dbReference type="GO" id="GO:0042627">
    <property type="term" value="C:chylomicron"/>
    <property type="evidence" value="ECO:0007669"/>
    <property type="project" value="TreeGrafter"/>
</dbReference>
<comment type="function">
    <text evidence="13">Participates in the reverse transport of cholesterol from tissues to the liver for excretion by promoting cholesterol efflux from tissues and by acting as a cofactor for the lecithin cholesterol acyltransferase (LCAT).</text>
</comment>
<protein>
    <recommendedName>
        <fullName evidence="18">Apolipoprotein A-I</fullName>
    </recommendedName>
</protein>
<dbReference type="GO" id="GO:0034364">
    <property type="term" value="C:high-density lipoprotein particle"/>
    <property type="evidence" value="ECO:0007669"/>
    <property type="project" value="UniProtKB-KW"/>
</dbReference>
<evidence type="ECO:0000313" key="16">
    <source>
        <dbReference type="EMBL" id="KAG7483966.1"/>
    </source>
</evidence>
<dbReference type="AlphaFoldDB" id="A0A9D3TIG8"/>
<reference evidence="16" key="1">
    <citation type="submission" date="2021-01" db="EMBL/GenBank/DDBJ databases">
        <authorList>
            <person name="Zahm M."/>
            <person name="Roques C."/>
            <person name="Cabau C."/>
            <person name="Klopp C."/>
            <person name="Donnadieu C."/>
            <person name="Jouanno E."/>
            <person name="Lampietro C."/>
            <person name="Louis A."/>
            <person name="Herpin A."/>
            <person name="Echchiki A."/>
            <person name="Berthelot C."/>
            <person name="Parey E."/>
            <person name="Roest-Crollius H."/>
            <person name="Braasch I."/>
            <person name="Postlethwait J."/>
            <person name="Bobe J."/>
            <person name="Montfort J."/>
            <person name="Bouchez O."/>
            <person name="Begum T."/>
            <person name="Mejri S."/>
            <person name="Adams A."/>
            <person name="Chen W.-J."/>
            <person name="Guiguen Y."/>
        </authorList>
    </citation>
    <scope>NUCLEOTIDE SEQUENCE</scope>
    <source>
        <strain evidence="16">YG-15Mar2019-1</strain>
        <tissue evidence="16">Brain</tissue>
    </source>
</reference>
<dbReference type="GO" id="GO:0034362">
    <property type="term" value="C:low-density lipoprotein particle"/>
    <property type="evidence" value="ECO:0007669"/>
    <property type="project" value="TreeGrafter"/>
</dbReference>
<keyword evidence="6" id="KW-0732">Signal</keyword>
<keyword evidence="3" id="KW-0813">Transport</keyword>
<evidence type="ECO:0000256" key="4">
    <source>
        <dbReference type="ARBA" id="ARBA00022525"/>
    </source>
</evidence>
<dbReference type="GO" id="GO:0034361">
    <property type="term" value="C:very-low-density lipoprotein particle"/>
    <property type="evidence" value="ECO:0007669"/>
    <property type="project" value="TreeGrafter"/>
</dbReference>
<feature type="compositionally biased region" description="Gly residues" evidence="15">
    <location>
        <begin position="1"/>
        <end position="10"/>
    </location>
</feature>
<dbReference type="Gene3D" id="1.20.120.20">
    <property type="entry name" value="Apolipoprotein"/>
    <property type="match status" value="2"/>
</dbReference>
<evidence type="ECO:0000256" key="5">
    <source>
        <dbReference type="ARBA" id="ARBA00022548"/>
    </source>
</evidence>
<evidence type="ECO:0000313" key="17">
    <source>
        <dbReference type="Proteomes" id="UP001046870"/>
    </source>
</evidence>
<dbReference type="PANTHER" id="PTHR18976:SF11">
    <property type="entry name" value="APOLIPOPROTEIN A-I"/>
    <property type="match status" value="1"/>
</dbReference>
<dbReference type="GO" id="GO:0033344">
    <property type="term" value="P:cholesterol efflux"/>
    <property type="evidence" value="ECO:0007669"/>
    <property type="project" value="TreeGrafter"/>
</dbReference>
<dbReference type="Pfam" id="PF01442">
    <property type="entry name" value="Apolipoprotein"/>
    <property type="match status" value="1"/>
</dbReference>
<evidence type="ECO:0000256" key="12">
    <source>
        <dbReference type="ARBA" id="ARBA00023221"/>
    </source>
</evidence>
<dbReference type="GO" id="GO:0005543">
    <property type="term" value="F:phospholipid binding"/>
    <property type="evidence" value="ECO:0007669"/>
    <property type="project" value="TreeGrafter"/>
</dbReference>